<sequence length="166" mass="18131">MFVKRSEKLLQYSVSLSVCIATQSRLAAAEVQDTLKLSVGLEMKSMIVLPEVSLNQVVSAADFHSEAHATLLPKIVYQIASFLCLIVNSFVISNAIRFQDINKQIFFPLCVIPIANAFFEQEEEYSAKNNKKMEQKARKECSSNIDGGGGGGGGGGDDDDDDDDVF</sequence>
<organism evidence="2 3">
    <name type="scientific">Syphacia muris</name>
    <dbReference type="NCBI Taxonomy" id="451379"/>
    <lineage>
        <taxon>Eukaryota</taxon>
        <taxon>Metazoa</taxon>
        <taxon>Ecdysozoa</taxon>
        <taxon>Nematoda</taxon>
        <taxon>Chromadorea</taxon>
        <taxon>Rhabditida</taxon>
        <taxon>Spirurina</taxon>
        <taxon>Oxyuridomorpha</taxon>
        <taxon>Oxyuroidea</taxon>
        <taxon>Oxyuridae</taxon>
        <taxon>Syphacia</taxon>
    </lineage>
</organism>
<dbReference type="WBParaSite" id="SMUV_0001019501-mRNA-1">
    <property type="protein sequence ID" value="SMUV_0001019501-mRNA-1"/>
    <property type="gene ID" value="SMUV_0001019501"/>
</dbReference>
<name>A0A0N5AYZ2_9BILA</name>
<reference evidence="3" key="1">
    <citation type="submission" date="2017-02" db="UniProtKB">
        <authorList>
            <consortium name="WormBaseParasite"/>
        </authorList>
    </citation>
    <scope>IDENTIFICATION</scope>
</reference>
<feature type="compositionally biased region" description="Basic and acidic residues" evidence="1">
    <location>
        <begin position="131"/>
        <end position="141"/>
    </location>
</feature>
<feature type="compositionally biased region" description="Acidic residues" evidence="1">
    <location>
        <begin position="156"/>
        <end position="166"/>
    </location>
</feature>
<dbReference type="AlphaFoldDB" id="A0A0N5AYZ2"/>
<feature type="region of interest" description="Disordered" evidence="1">
    <location>
        <begin position="129"/>
        <end position="166"/>
    </location>
</feature>
<evidence type="ECO:0000313" key="2">
    <source>
        <dbReference type="Proteomes" id="UP000046393"/>
    </source>
</evidence>
<evidence type="ECO:0000313" key="3">
    <source>
        <dbReference type="WBParaSite" id="SMUV_0001019501-mRNA-1"/>
    </source>
</evidence>
<accession>A0A0N5AYZ2</accession>
<keyword evidence="2" id="KW-1185">Reference proteome</keyword>
<dbReference type="Proteomes" id="UP000046393">
    <property type="component" value="Unplaced"/>
</dbReference>
<evidence type="ECO:0000256" key="1">
    <source>
        <dbReference type="SAM" id="MobiDB-lite"/>
    </source>
</evidence>
<proteinExistence type="predicted"/>
<feature type="compositionally biased region" description="Gly residues" evidence="1">
    <location>
        <begin position="146"/>
        <end position="155"/>
    </location>
</feature>
<protein>
    <submittedName>
        <fullName evidence="3">Uncharacterized protein</fullName>
    </submittedName>
</protein>